<dbReference type="InterPro" id="IPR003825">
    <property type="entry name" value="Colicin-V_CvpA"/>
</dbReference>
<proteinExistence type="predicted"/>
<dbReference type="OrthoDB" id="9799585at2"/>
<gene>
    <name evidence="6" type="ORF">JGI23_01155</name>
</gene>
<name>A0A0P1N0K6_9BACT</name>
<keyword evidence="2 5" id="KW-0812">Transmembrane</keyword>
<dbReference type="Proteomes" id="UP000199197">
    <property type="component" value="Unassembled WGS sequence"/>
</dbReference>
<dbReference type="GO" id="GO:0009403">
    <property type="term" value="P:toxin biosynthetic process"/>
    <property type="evidence" value="ECO:0007669"/>
    <property type="project" value="InterPro"/>
</dbReference>
<keyword evidence="3 5" id="KW-1133">Transmembrane helix</keyword>
<feature type="non-terminal residue" evidence="6">
    <location>
        <position position="1"/>
    </location>
</feature>
<sequence>KDAGVSPEISTYLAMFLIFLACIIIANLIARFIKNISIFVDLTDNILGSILGLAEGLLILGILLIFLGTLNFPSEKVRNSSKFYKPVTKATISIYDFIEKNFGSKINFKEQIQKTIESIKSEQRDTK</sequence>
<evidence type="ECO:0000256" key="3">
    <source>
        <dbReference type="ARBA" id="ARBA00022989"/>
    </source>
</evidence>
<evidence type="ECO:0000256" key="1">
    <source>
        <dbReference type="ARBA" id="ARBA00004141"/>
    </source>
</evidence>
<dbReference type="AlphaFoldDB" id="A0A0P1N0K6"/>
<dbReference type="GO" id="GO:0016020">
    <property type="term" value="C:membrane"/>
    <property type="evidence" value="ECO:0007669"/>
    <property type="project" value="UniProtKB-SubCell"/>
</dbReference>
<dbReference type="EMBL" id="CZVW01000011">
    <property type="protein sequence ID" value="CUT01999.1"/>
    <property type="molecule type" value="Genomic_DNA"/>
</dbReference>
<feature type="transmembrane region" description="Helical" evidence="5">
    <location>
        <begin position="12"/>
        <end position="30"/>
    </location>
</feature>
<organism evidence="6 7">
    <name type="scientific">Candidatus Chryseopegocella kryptomonas</name>
    <dbReference type="NCBI Taxonomy" id="1633643"/>
    <lineage>
        <taxon>Bacteria</taxon>
        <taxon>Pseudomonadati</taxon>
        <taxon>Candidatus Kryptoniota</taxon>
        <taxon>Candidatus Chryseopegocella</taxon>
    </lineage>
</organism>
<dbReference type="Pfam" id="PF02674">
    <property type="entry name" value="Colicin_V"/>
    <property type="match status" value="1"/>
</dbReference>
<comment type="subcellular location">
    <subcellularLocation>
        <location evidence="1">Membrane</location>
        <topology evidence="1">Multi-pass membrane protein</topology>
    </subcellularLocation>
</comment>
<evidence type="ECO:0000256" key="5">
    <source>
        <dbReference type="SAM" id="Phobius"/>
    </source>
</evidence>
<evidence type="ECO:0000313" key="6">
    <source>
        <dbReference type="EMBL" id="CUT01999.1"/>
    </source>
</evidence>
<accession>A0A0P1N0K6</accession>
<dbReference type="RefSeq" id="WP_143713902.1">
    <property type="nucleotide sequence ID" value="NZ_CZVW01000011.1"/>
</dbReference>
<feature type="transmembrane region" description="Helical" evidence="5">
    <location>
        <begin position="50"/>
        <end position="72"/>
    </location>
</feature>
<keyword evidence="7" id="KW-1185">Reference proteome</keyword>
<reference evidence="7" key="1">
    <citation type="submission" date="2015-11" db="EMBL/GenBank/DDBJ databases">
        <authorList>
            <person name="Varghese N."/>
        </authorList>
    </citation>
    <scope>NUCLEOTIDE SEQUENCE [LARGE SCALE GENOMIC DNA]</scope>
    <source>
        <strain evidence="7">JGI-23</strain>
    </source>
</reference>
<protein>
    <submittedName>
        <fullName evidence="6">Colicin V production protein</fullName>
    </submittedName>
</protein>
<evidence type="ECO:0000256" key="4">
    <source>
        <dbReference type="ARBA" id="ARBA00023136"/>
    </source>
</evidence>
<keyword evidence="4 5" id="KW-0472">Membrane</keyword>
<evidence type="ECO:0000313" key="7">
    <source>
        <dbReference type="Proteomes" id="UP000199197"/>
    </source>
</evidence>
<evidence type="ECO:0000256" key="2">
    <source>
        <dbReference type="ARBA" id="ARBA00022692"/>
    </source>
</evidence>